<dbReference type="Pfam" id="PF05755">
    <property type="entry name" value="REF"/>
    <property type="match status" value="2"/>
</dbReference>
<dbReference type="EMBL" id="JAUHHV010000008">
    <property type="protein sequence ID" value="KAK1415846.1"/>
    <property type="molecule type" value="Genomic_DNA"/>
</dbReference>
<dbReference type="PANTHER" id="PTHR33732">
    <property type="entry name" value="REF/SRPP-LIKE PROTEIN OS05G0151300/LOC_OS05G05940"/>
    <property type="match status" value="1"/>
</dbReference>
<reference evidence="2" key="1">
    <citation type="journal article" date="2023" name="bioRxiv">
        <title>Improved chromosome-level genome assembly for marigold (Tagetes erecta).</title>
        <authorList>
            <person name="Jiang F."/>
            <person name="Yuan L."/>
            <person name="Wang S."/>
            <person name="Wang H."/>
            <person name="Xu D."/>
            <person name="Wang A."/>
            <person name="Fan W."/>
        </authorList>
    </citation>
    <scope>NUCLEOTIDE SEQUENCE</scope>
    <source>
        <strain evidence="2">WSJ</strain>
        <tissue evidence="2">Leaf</tissue>
    </source>
</reference>
<organism evidence="2 3">
    <name type="scientific">Tagetes erecta</name>
    <name type="common">African marigold</name>
    <dbReference type="NCBI Taxonomy" id="13708"/>
    <lineage>
        <taxon>Eukaryota</taxon>
        <taxon>Viridiplantae</taxon>
        <taxon>Streptophyta</taxon>
        <taxon>Embryophyta</taxon>
        <taxon>Tracheophyta</taxon>
        <taxon>Spermatophyta</taxon>
        <taxon>Magnoliopsida</taxon>
        <taxon>eudicotyledons</taxon>
        <taxon>Gunneridae</taxon>
        <taxon>Pentapetalae</taxon>
        <taxon>asterids</taxon>
        <taxon>campanulids</taxon>
        <taxon>Asterales</taxon>
        <taxon>Asteraceae</taxon>
        <taxon>Asteroideae</taxon>
        <taxon>Heliantheae alliance</taxon>
        <taxon>Tageteae</taxon>
        <taxon>Tagetes</taxon>
    </lineage>
</organism>
<keyword evidence="3" id="KW-1185">Reference proteome</keyword>
<protein>
    <submittedName>
        <fullName evidence="2">Uncharacterized protein</fullName>
    </submittedName>
</protein>
<sequence>MKSILQHSLDAAKSIAPDTILQTGTDLVNQAQDTTNSLTGGIPLVGDATQSLVPNPVDLASQIANATSSLVNENPVLETVNSVAQNSLDATKSLAPDTILQKGSDLVNQAQDTTNSLAGGIPLVGNVAESIVTNPVELASQIANTTNTLVNENPVLEAVNSVAQESVDTATSLTPDAILQKGTDLVNQAQDTATSLTGGIPLVSNAAQSILTNTTNLANQVANTTNSLVSENPILEAANSATQNIGNKPQATGTKAALQSAYMTLKLAMIPVIAQLWYEVVNKYPTVADLSEFILPVVECVCTLYNKVVTYMDEKGYSIFGYLPLVPVDEIKAAYKLVKTSSDALSSVGDLLGTQNNKGLSAVEDLLGMNKSNNTTSNLANQAQDTTESLVGGIPLVSNAAQSILTNTTNLANQAVNATTSLVSDNPILEAANSATQNIGNKPQATGTKAALQSAYKTLKLAMIPVIAQLWYAIVNKYPLVDDLSGFILPVIECMCKLYNKMVTYMDGKGYSVFGYLPLVPVDEIEAAYKLLKTSSDGLSAIGDLLGTHNNEGLSAVGDLLGMKKNN</sequence>
<evidence type="ECO:0000313" key="2">
    <source>
        <dbReference type="EMBL" id="KAK1415846.1"/>
    </source>
</evidence>
<accession>A0AAD8NPE7</accession>
<dbReference type="Proteomes" id="UP001229421">
    <property type="component" value="Unassembled WGS sequence"/>
</dbReference>
<comment type="caution">
    <text evidence="2">The sequence shown here is derived from an EMBL/GenBank/DDBJ whole genome shotgun (WGS) entry which is preliminary data.</text>
</comment>
<dbReference type="InterPro" id="IPR008802">
    <property type="entry name" value="REF"/>
</dbReference>
<evidence type="ECO:0000313" key="3">
    <source>
        <dbReference type="Proteomes" id="UP001229421"/>
    </source>
</evidence>
<dbReference type="AlphaFoldDB" id="A0AAD8NPE7"/>
<comment type="similarity">
    <text evidence="1">Belongs to the REF/SRPP family.</text>
</comment>
<dbReference type="PANTHER" id="PTHR33732:SF3">
    <property type="entry name" value="OS07G0671800 PROTEIN"/>
    <property type="match status" value="1"/>
</dbReference>
<evidence type="ECO:0000256" key="1">
    <source>
        <dbReference type="ARBA" id="ARBA00009737"/>
    </source>
</evidence>
<name>A0AAD8NPE7_TARER</name>
<proteinExistence type="inferred from homology"/>
<gene>
    <name evidence="2" type="ORF">QVD17_31634</name>
</gene>